<feature type="compositionally biased region" description="Basic and acidic residues" evidence="1">
    <location>
        <begin position="133"/>
        <end position="156"/>
    </location>
</feature>
<evidence type="ECO:0000256" key="1">
    <source>
        <dbReference type="SAM" id="MobiDB-lite"/>
    </source>
</evidence>
<sequence length="248" mass="27659">DVVKLALLHLLGNVMFGHQSCVSFPIGYINLVDDLDAFDKFPWGEVIWEELLTHAGRCAQSLKARGGGRVTFGGFVFALQESQGKVLKMILEQLERKKGDDTEERGFKKIDDEIVNENVESEDMENKNMGKDTILEEDGTNHGDVGKDGTSRHDDNDQLSETQFSDQFFEQMDKEVNAILKGTIEGNIFEKEGGSDMEPAANANFEKVQLDSIIDEQGITCDRVYNCLCIKSDLAVNSVTVYIVLQLP</sequence>
<dbReference type="OrthoDB" id="1194650at2759"/>
<evidence type="ECO:0008006" key="4">
    <source>
        <dbReference type="Google" id="ProtNLM"/>
    </source>
</evidence>
<organism evidence="2 3">
    <name type="scientific">Cuscuta campestris</name>
    <dbReference type="NCBI Taxonomy" id="132261"/>
    <lineage>
        <taxon>Eukaryota</taxon>
        <taxon>Viridiplantae</taxon>
        <taxon>Streptophyta</taxon>
        <taxon>Embryophyta</taxon>
        <taxon>Tracheophyta</taxon>
        <taxon>Spermatophyta</taxon>
        <taxon>Magnoliopsida</taxon>
        <taxon>eudicotyledons</taxon>
        <taxon>Gunneridae</taxon>
        <taxon>Pentapetalae</taxon>
        <taxon>asterids</taxon>
        <taxon>lamiids</taxon>
        <taxon>Solanales</taxon>
        <taxon>Convolvulaceae</taxon>
        <taxon>Cuscuteae</taxon>
        <taxon>Cuscuta</taxon>
        <taxon>Cuscuta subgen. Grammica</taxon>
        <taxon>Cuscuta sect. Cleistogrammica</taxon>
    </lineage>
</organism>
<feature type="non-terminal residue" evidence="2">
    <location>
        <position position="248"/>
    </location>
</feature>
<gene>
    <name evidence="2" type="ORF">CCAM_LOCUS21052</name>
</gene>
<dbReference type="AlphaFoldDB" id="A0A484LTG3"/>
<evidence type="ECO:0000313" key="3">
    <source>
        <dbReference type="Proteomes" id="UP000595140"/>
    </source>
</evidence>
<evidence type="ECO:0000313" key="2">
    <source>
        <dbReference type="EMBL" id="VFQ79276.1"/>
    </source>
</evidence>
<dbReference type="EMBL" id="OOIL02001908">
    <property type="protein sequence ID" value="VFQ79276.1"/>
    <property type="molecule type" value="Genomic_DNA"/>
</dbReference>
<name>A0A484LTG3_9ASTE</name>
<accession>A0A484LTG3</accession>
<dbReference type="Proteomes" id="UP000595140">
    <property type="component" value="Unassembled WGS sequence"/>
</dbReference>
<proteinExistence type="predicted"/>
<feature type="non-terminal residue" evidence="2">
    <location>
        <position position="1"/>
    </location>
</feature>
<reference evidence="2 3" key="1">
    <citation type="submission" date="2018-04" db="EMBL/GenBank/DDBJ databases">
        <authorList>
            <person name="Vogel A."/>
        </authorList>
    </citation>
    <scope>NUCLEOTIDE SEQUENCE [LARGE SCALE GENOMIC DNA]</scope>
</reference>
<protein>
    <recommendedName>
        <fullName evidence="4">DUF1985 domain-containing protein</fullName>
    </recommendedName>
</protein>
<feature type="region of interest" description="Disordered" evidence="1">
    <location>
        <begin position="133"/>
        <end position="158"/>
    </location>
</feature>
<keyword evidence="3" id="KW-1185">Reference proteome</keyword>